<feature type="region of interest" description="Disordered" evidence="5">
    <location>
        <begin position="231"/>
        <end position="283"/>
    </location>
</feature>
<dbReference type="Pfam" id="PF01694">
    <property type="entry name" value="Rhomboid"/>
    <property type="match status" value="1"/>
</dbReference>
<feature type="transmembrane region" description="Helical" evidence="6">
    <location>
        <begin position="57"/>
        <end position="78"/>
    </location>
</feature>
<evidence type="ECO:0000256" key="4">
    <source>
        <dbReference type="ARBA" id="ARBA00023136"/>
    </source>
</evidence>
<dbReference type="KEGG" id="tpla:ElP_59450"/>
<protein>
    <submittedName>
        <fullName evidence="8">Rhomboid family protein</fullName>
    </submittedName>
</protein>
<dbReference type="InterPro" id="IPR035952">
    <property type="entry name" value="Rhomboid-like_sf"/>
</dbReference>
<gene>
    <name evidence="8" type="ORF">ElP_59450</name>
</gene>
<feature type="transmembrane region" description="Helical" evidence="6">
    <location>
        <begin position="16"/>
        <end position="37"/>
    </location>
</feature>
<keyword evidence="2 6" id="KW-0812">Transmembrane</keyword>
<proteinExistence type="predicted"/>
<dbReference type="GO" id="GO:0004252">
    <property type="term" value="F:serine-type endopeptidase activity"/>
    <property type="evidence" value="ECO:0007669"/>
    <property type="project" value="InterPro"/>
</dbReference>
<dbReference type="RefSeq" id="WP_145276174.1">
    <property type="nucleotide sequence ID" value="NZ_CP036426.1"/>
</dbReference>
<comment type="subcellular location">
    <subcellularLocation>
        <location evidence="1">Membrane</location>
        <topology evidence="1">Multi-pass membrane protein</topology>
    </subcellularLocation>
</comment>
<sequence>MIFPLGTDAPIYHRPIGTIGLIVLNVAAFFASLEYFGQEDWERYQLAVGQGVRPLQWISHGFLHADVFHLAGNMIFLWSFGLIVEGKVGLLAFLGIYLGLEVLAGAAIQATLLGADPDYALGASGVIYGLMGMVLIWAPRNELSVFYLLFVGFRILTGVKEVAIYLFAIFYIGWEFASLFFTGLTLSSALGHATGAIWGLLLGTVLVRSNLVDCEDWDLFSLRRKRRLARKSGTGSTRRDWTPKAGKRRDPAPTGRIERAGTEPEGSTPVPVGRGGGGSGLPSEARIADARRRVAHMLDQQMATAALQAHLKAVDLLPGYRLEEAEHLRLIRVLLEQGLEAEAVGPMREFIARHPSRAHRVRLRLAQFLIDRQERPLAASRILEPIPAGALPENLEALRSRLLRRAEELKAEGVLEVEGDD</sequence>
<dbReference type="OrthoDB" id="267668at2"/>
<evidence type="ECO:0000259" key="7">
    <source>
        <dbReference type="Pfam" id="PF01694"/>
    </source>
</evidence>
<evidence type="ECO:0000256" key="2">
    <source>
        <dbReference type="ARBA" id="ARBA00022692"/>
    </source>
</evidence>
<organism evidence="8 9">
    <name type="scientific">Tautonia plasticadhaerens</name>
    <dbReference type="NCBI Taxonomy" id="2527974"/>
    <lineage>
        <taxon>Bacteria</taxon>
        <taxon>Pseudomonadati</taxon>
        <taxon>Planctomycetota</taxon>
        <taxon>Planctomycetia</taxon>
        <taxon>Isosphaerales</taxon>
        <taxon>Isosphaeraceae</taxon>
        <taxon>Tautonia</taxon>
    </lineage>
</organism>
<feature type="domain" description="Peptidase S54 rhomboid" evidence="7">
    <location>
        <begin position="56"/>
        <end position="208"/>
    </location>
</feature>
<keyword evidence="9" id="KW-1185">Reference proteome</keyword>
<feature type="transmembrane region" description="Helical" evidence="6">
    <location>
        <begin position="179"/>
        <end position="201"/>
    </location>
</feature>
<evidence type="ECO:0000313" key="9">
    <source>
        <dbReference type="Proteomes" id="UP000317835"/>
    </source>
</evidence>
<feature type="transmembrane region" description="Helical" evidence="6">
    <location>
        <begin position="119"/>
        <end position="138"/>
    </location>
</feature>
<feature type="transmembrane region" description="Helical" evidence="6">
    <location>
        <begin position="145"/>
        <end position="173"/>
    </location>
</feature>
<reference evidence="8 9" key="1">
    <citation type="submission" date="2019-02" db="EMBL/GenBank/DDBJ databases">
        <title>Deep-cultivation of Planctomycetes and their phenomic and genomic characterization uncovers novel biology.</title>
        <authorList>
            <person name="Wiegand S."/>
            <person name="Jogler M."/>
            <person name="Boedeker C."/>
            <person name="Pinto D."/>
            <person name="Vollmers J."/>
            <person name="Rivas-Marin E."/>
            <person name="Kohn T."/>
            <person name="Peeters S.H."/>
            <person name="Heuer A."/>
            <person name="Rast P."/>
            <person name="Oberbeckmann S."/>
            <person name="Bunk B."/>
            <person name="Jeske O."/>
            <person name="Meyerdierks A."/>
            <person name="Storesund J.E."/>
            <person name="Kallscheuer N."/>
            <person name="Luecker S."/>
            <person name="Lage O.M."/>
            <person name="Pohl T."/>
            <person name="Merkel B.J."/>
            <person name="Hornburger P."/>
            <person name="Mueller R.-W."/>
            <person name="Bruemmer F."/>
            <person name="Labrenz M."/>
            <person name="Spormann A.M."/>
            <person name="Op den Camp H."/>
            <person name="Overmann J."/>
            <person name="Amann R."/>
            <person name="Jetten M.S.M."/>
            <person name="Mascher T."/>
            <person name="Medema M.H."/>
            <person name="Devos D.P."/>
            <person name="Kaster A.-K."/>
            <person name="Ovreas L."/>
            <person name="Rohde M."/>
            <person name="Galperin M.Y."/>
            <person name="Jogler C."/>
        </authorList>
    </citation>
    <scope>NUCLEOTIDE SEQUENCE [LARGE SCALE GENOMIC DNA]</scope>
    <source>
        <strain evidence="8 9">ElP</strain>
    </source>
</reference>
<evidence type="ECO:0000256" key="5">
    <source>
        <dbReference type="SAM" id="MobiDB-lite"/>
    </source>
</evidence>
<evidence type="ECO:0000256" key="1">
    <source>
        <dbReference type="ARBA" id="ARBA00004141"/>
    </source>
</evidence>
<evidence type="ECO:0000256" key="6">
    <source>
        <dbReference type="SAM" id="Phobius"/>
    </source>
</evidence>
<dbReference type="EMBL" id="CP036426">
    <property type="protein sequence ID" value="QDV37998.1"/>
    <property type="molecule type" value="Genomic_DNA"/>
</dbReference>
<dbReference type="Proteomes" id="UP000317835">
    <property type="component" value="Chromosome"/>
</dbReference>
<dbReference type="PANTHER" id="PTHR43066">
    <property type="entry name" value="RHOMBOID-RELATED PROTEIN"/>
    <property type="match status" value="1"/>
</dbReference>
<dbReference type="SUPFAM" id="SSF144091">
    <property type="entry name" value="Rhomboid-like"/>
    <property type="match status" value="1"/>
</dbReference>
<dbReference type="InterPro" id="IPR022764">
    <property type="entry name" value="Peptidase_S54_rhomboid_dom"/>
</dbReference>
<accession>A0A518HAW1</accession>
<evidence type="ECO:0000256" key="3">
    <source>
        <dbReference type="ARBA" id="ARBA00022989"/>
    </source>
</evidence>
<feature type="compositionally biased region" description="Basic and acidic residues" evidence="5">
    <location>
        <begin position="237"/>
        <end position="262"/>
    </location>
</feature>
<feature type="transmembrane region" description="Helical" evidence="6">
    <location>
        <begin position="90"/>
        <end position="113"/>
    </location>
</feature>
<dbReference type="AlphaFoldDB" id="A0A518HAW1"/>
<dbReference type="PANTHER" id="PTHR43066:SF5">
    <property type="entry name" value="RHOMBOID-LIKE PROTEIN 11, CHLOROPLASTIC-RELATED"/>
    <property type="match status" value="1"/>
</dbReference>
<name>A0A518HAW1_9BACT</name>
<evidence type="ECO:0000313" key="8">
    <source>
        <dbReference type="EMBL" id="QDV37998.1"/>
    </source>
</evidence>
<keyword evidence="4 6" id="KW-0472">Membrane</keyword>
<keyword evidence="3 6" id="KW-1133">Transmembrane helix</keyword>
<dbReference type="Gene3D" id="1.20.1540.10">
    <property type="entry name" value="Rhomboid-like"/>
    <property type="match status" value="1"/>
</dbReference>
<dbReference type="GO" id="GO:0016020">
    <property type="term" value="C:membrane"/>
    <property type="evidence" value="ECO:0007669"/>
    <property type="project" value="UniProtKB-SubCell"/>
</dbReference>